<dbReference type="PANTHER" id="PTHR45528">
    <property type="entry name" value="SENSOR HISTIDINE KINASE CPXA"/>
    <property type="match status" value="1"/>
</dbReference>
<dbReference type="PRINTS" id="PR00344">
    <property type="entry name" value="BCTRLSENSOR"/>
</dbReference>
<dbReference type="InterPro" id="IPR036890">
    <property type="entry name" value="HATPase_C_sf"/>
</dbReference>
<evidence type="ECO:0000256" key="12">
    <source>
        <dbReference type="ARBA" id="ARBA00023012"/>
    </source>
</evidence>
<comment type="subcellular location">
    <subcellularLocation>
        <location evidence="2">Cell membrane</location>
        <topology evidence="2">Multi-pass membrane protein</topology>
    </subcellularLocation>
</comment>
<dbReference type="SUPFAM" id="SSF47384">
    <property type="entry name" value="Homodimeric domain of signal transducing histidine kinase"/>
    <property type="match status" value="1"/>
</dbReference>
<evidence type="ECO:0000256" key="14">
    <source>
        <dbReference type="SAM" id="Phobius"/>
    </source>
</evidence>
<accession>A0A0A0IJQ7</accession>
<dbReference type="InterPro" id="IPR005467">
    <property type="entry name" value="His_kinase_dom"/>
</dbReference>
<dbReference type="Gene3D" id="6.10.340.10">
    <property type="match status" value="1"/>
</dbReference>
<dbReference type="GO" id="GO:0000155">
    <property type="term" value="F:phosphorelay sensor kinase activity"/>
    <property type="evidence" value="ECO:0007669"/>
    <property type="project" value="InterPro"/>
</dbReference>
<evidence type="ECO:0000256" key="5">
    <source>
        <dbReference type="ARBA" id="ARBA00022553"/>
    </source>
</evidence>
<keyword evidence="7 14" id="KW-0812">Transmembrane</keyword>
<evidence type="ECO:0000256" key="9">
    <source>
        <dbReference type="ARBA" id="ARBA00022777"/>
    </source>
</evidence>
<keyword evidence="10" id="KW-0067">ATP-binding</keyword>
<evidence type="ECO:0000256" key="13">
    <source>
        <dbReference type="ARBA" id="ARBA00023136"/>
    </source>
</evidence>
<evidence type="ECO:0000256" key="6">
    <source>
        <dbReference type="ARBA" id="ARBA00022679"/>
    </source>
</evidence>
<dbReference type="Gene3D" id="1.10.287.130">
    <property type="match status" value="1"/>
</dbReference>
<organism evidence="17 18">
    <name type="scientific">Clostridium botulinum C/D str. DC5</name>
    <dbReference type="NCBI Taxonomy" id="1443128"/>
    <lineage>
        <taxon>Bacteria</taxon>
        <taxon>Bacillati</taxon>
        <taxon>Bacillota</taxon>
        <taxon>Clostridia</taxon>
        <taxon>Eubacteriales</taxon>
        <taxon>Clostridiaceae</taxon>
        <taxon>Clostridium</taxon>
    </lineage>
</organism>
<keyword evidence="13 14" id="KW-0472">Membrane</keyword>
<dbReference type="InterPro" id="IPR050398">
    <property type="entry name" value="HssS/ArlS-like"/>
</dbReference>
<evidence type="ECO:0000256" key="7">
    <source>
        <dbReference type="ARBA" id="ARBA00022692"/>
    </source>
</evidence>
<evidence type="ECO:0000256" key="8">
    <source>
        <dbReference type="ARBA" id="ARBA00022741"/>
    </source>
</evidence>
<evidence type="ECO:0000259" key="16">
    <source>
        <dbReference type="PROSITE" id="PS50885"/>
    </source>
</evidence>
<dbReference type="GO" id="GO:0005886">
    <property type="term" value="C:plasma membrane"/>
    <property type="evidence" value="ECO:0007669"/>
    <property type="project" value="UniProtKB-SubCell"/>
</dbReference>
<keyword evidence="8" id="KW-0547">Nucleotide-binding</keyword>
<dbReference type="Proteomes" id="UP000030014">
    <property type="component" value="Unassembled WGS sequence"/>
</dbReference>
<evidence type="ECO:0000259" key="15">
    <source>
        <dbReference type="PROSITE" id="PS50109"/>
    </source>
</evidence>
<name>A0A0A0IJQ7_CLOBO</name>
<evidence type="ECO:0000256" key="4">
    <source>
        <dbReference type="ARBA" id="ARBA00022475"/>
    </source>
</evidence>
<dbReference type="SUPFAM" id="SSF55874">
    <property type="entry name" value="ATPase domain of HSP90 chaperone/DNA topoisomerase II/histidine kinase"/>
    <property type="match status" value="1"/>
</dbReference>
<keyword evidence="11 14" id="KW-1133">Transmembrane helix</keyword>
<keyword evidence="9 17" id="KW-0418">Kinase</keyword>
<keyword evidence="5" id="KW-0597">Phosphoprotein</keyword>
<proteinExistence type="predicted"/>
<dbReference type="Gene3D" id="3.30.565.10">
    <property type="entry name" value="Histidine kinase-like ATPase, C-terminal domain"/>
    <property type="match status" value="1"/>
</dbReference>
<keyword evidence="12" id="KW-0902">Two-component regulatory system</keyword>
<dbReference type="EMBL" id="JDRY01000029">
    <property type="protein sequence ID" value="KGM99765.1"/>
    <property type="molecule type" value="Genomic_DNA"/>
</dbReference>
<feature type="domain" description="Histidine kinase" evidence="15">
    <location>
        <begin position="200"/>
        <end position="415"/>
    </location>
</feature>
<dbReference type="PROSITE" id="PS50885">
    <property type="entry name" value="HAMP"/>
    <property type="match status" value="1"/>
</dbReference>
<evidence type="ECO:0000313" key="18">
    <source>
        <dbReference type="Proteomes" id="UP000030014"/>
    </source>
</evidence>
<feature type="transmembrane region" description="Helical" evidence="14">
    <location>
        <begin position="109"/>
        <end position="128"/>
    </location>
</feature>
<keyword evidence="4" id="KW-1003">Cell membrane</keyword>
<evidence type="ECO:0000256" key="1">
    <source>
        <dbReference type="ARBA" id="ARBA00000085"/>
    </source>
</evidence>
<protein>
    <recommendedName>
        <fullName evidence="3">histidine kinase</fullName>
        <ecNumber evidence="3">2.7.13.3</ecNumber>
    </recommendedName>
</protein>
<keyword evidence="6" id="KW-0808">Transferase</keyword>
<sequence>MKSLYNNPEVKSITTKFLIMSLVVMIFLFIFMKIEINNFKNLYIEQNTALAGKILSKHPSLKDDLIPIFTKGASKEEISIGKLTLSKYNLNNYKDYIYEKPMDTYYKSLFLKSSLLSILILFIFYLIIICDYKNVFFKIRNISNAAEQIVNGNFNITLDENDEGDFSILNHHFHEMAKRLKNSIERLKRDKLFLKNIISDISHQLKTPLSSLILFNDMLLTKDNLDLHVKKDFLEKSGEQLSRMEWLIINLLKLARVEGGAITFNKIESPIYKTLEQSIAPLLIKADAKKQDIIINSDKDILLKHDTNWSAEALSNIIKNSIEHTPCNGMISITTDESPLYVQIFIKDTGIGISPNDLPKIFDRFYKRKTQSNPNSIGIGLSLSKAIIEGQGGNITVESSLNHGTEFCITFLKYTI</sequence>
<feature type="transmembrane region" description="Helical" evidence="14">
    <location>
        <begin position="12"/>
        <end position="32"/>
    </location>
</feature>
<evidence type="ECO:0000256" key="11">
    <source>
        <dbReference type="ARBA" id="ARBA00022989"/>
    </source>
</evidence>
<dbReference type="SMART" id="SM00388">
    <property type="entry name" value="HisKA"/>
    <property type="match status" value="1"/>
</dbReference>
<evidence type="ECO:0000256" key="2">
    <source>
        <dbReference type="ARBA" id="ARBA00004651"/>
    </source>
</evidence>
<comment type="catalytic activity">
    <reaction evidence="1">
        <text>ATP + protein L-histidine = ADP + protein N-phospho-L-histidine.</text>
        <dbReference type="EC" id="2.7.13.3"/>
    </reaction>
</comment>
<evidence type="ECO:0000313" key="17">
    <source>
        <dbReference type="EMBL" id="KGM99765.1"/>
    </source>
</evidence>
<dbReference type="InterPro" id="IPR003594">
    <property type="entry name" value="HATPase_dom"/>
</dbReference>
<dbReference type="CDD" id="cd00082">
    <property type="entry name" value="HisKA"/>
    <property type="match status" value="1"/>
</dbReference>
<comment type="caution">
    <text evidence="17">The sequence shown here is derived from an EMBL/GenBank/DDBJ whole genome shotgun (WGS) entry which is preliminary data.</text>
</comment>
<dbReference type="PANTHER" id="PTHR45528:SF1">
    <property type="entry name" value="SENSOR HISTIDINE KINASE CPXA"/>
    <property type="match status" value="1"/>
</dbReference>
<feature type="domain" description="HAMP" evidence="16">
    <location>
        <begin position="133"/>
        <end position="185"/>
    </location>
</feature>
<dbReference type="InterPro" id="IPR003661">
    <property type="entry name" value="HisK_dim/P_dom"/>
</dbReference>
<dbReference type="Pfam" id="PF02518">
    <property type="entry name" value="HATPase_c"/>
    <property type="match status" value="1"/>
</dbReference>
<dbReference type="InterPro" id="IPR004358">
    <property type="entry name" value="Sig_transdc_His_kin-like_C"/>
</dbReference>
<dbReference type="InterPro" id="IPR036097">
    <property type="entry name" value="HisK_dim/P_sf"/>
</dbReference>
<dbReference type="AlphaFoldDB" id="A0A0A0IJQ7"/>
<dbReference type="GO" id="GO:0005524">
    <property type="term" value="F:ATP binding"/>
    <property type="evidence" value="ECO:0007669"/>
    <property type="project" value="UniProtKB-KW"/>
</dbReference>
<dbReference type="Pfam" id="PF00512">
    <property type="entry name" value="HisKA"/>
    <property type="match status" value="1"/>
</dbReference>
<evidence type="ECO:0000256" key="3">
    <source>
        <dbReference type="ARBA" id="ARBA00012438"/>
    </source>
</evidence>
<dbReference type="PROSITE" id="PS50109">
    <property type="entry name" value="HIS_KIN"/>
    <property type="match status" value="1"/>
</dbReference>
<dbReference type="RefSeq" id="WP_039257041.1">
    <property type="nucleotide sequence ID" value="NZ_JDRY01000029.1"/>
</dbReference>
<evidence type="ECO:0000256" key="10">
    <source>
        <dbReference type="ARBA" id="ARBA00022840"/>
    </source>
</evidence>
<reference evidence="17 18" key="1">
    <citation type="submission" date="2014-01" db="EMBL/GenBank/DDBJ databases">
        <title>Plasmidome dynamics in the species complex Clostridium novyi sensu lato converts strains of independent lineages into distinctly different pathogens.</title>
        <authorList>
            <person name="Skarin H."/>
            <person name="Segerman B."/>
        </authorList>
    </citation>
    <scope>NUCLEOTIDE SEQUENCE [LARGE SCALE GENOMIC DNA]</scope>
    <source>
        <strain evidence="17 18">DC5</strain>
    </source>
</reference>
<gene>
    <name evidence="17" type="ORF">Z955_05995</name>
</gene>
<dbReference type="SMART" id="SM00387">
    <property type="entry name" value="HATPase_c"/>
    <property type="match status" value="1"/>
</dbReference>
<dbReference type="InterPro" id="IPR003660">
    <property type="entry name" value="HAMP_dom"/>
</dbReference>
<dbReference type="EC" id="2.7.13.3" evidence="3"/>
<dbReference type="CDD" id="cd06225">
    <property type="entry name" value="HAMP"/>
    <property type="match status" value="1"/>
</dbReference>